<dbReference type="EMBL" id="JAGMWT010000002">
    <property type="protein sequence ID" value="KAH7136057.1"/>
    <property type="molecule type" value="Genomic_DNA"/>
</dbReference>
<dbReference type="AlphaFoldDB" id="A0A9P9EEN5"/>
<keyword evidence="4 10" id="KW-0812">Transmembrane</keyword>
<feature type="transmembrane region" description="Helical" evidence="10">
    <location>
        <begin position="167"/>
        <end position="188"/>
    </location>
</feature>
<feature type="transmembrane region" description="Helical" evidence="10">
    <location>
        <begin position="329"/>
        <end position="347"/>
    </location>
</feature>
<evidence type="ECO:0000256" key="9">
    <source>
        <dbReference type="SAM" id="MobiDB-lite"/>
    </source>
</evidence>
<keyword evidence="12" id="KW-1185">Reference proteome</keyword>
<feature type="region of interest" description="Disordered" evidence="9">
    <location>
        <begin position="1"/>
        <end position="25"/>
    </location>
</feature>
<feature type="transmembrane region" description="Helical" evidence="10">
    <location>
        <begin position="273"/>
        <end position="294"/>
    </location>
</feature>
<accession>A0A9P9EEN5</accession>
<evidence type="ECO:0000256" key="4">
    <source>
        <dbReference type="ARBA" id="ARBA00022692"/>
    </source>
</evidence>
<evidence type="ECO:0000256" key="3">
    <source>
        <dbReference type="ARBA" id="ARBA00022597"/>
    </source>
</evidence>
<evidence type="ECO:0000313" key="12">
    <source>
        <dbReference type="Proteomes" id="UP000700596"/>
    </source>
</evidence>
<feature type="transmembrane region" description="Helical" evidence="10">
    <location>
        <begin position="98"/>
        <end position="118"/>
    </location>
</feature>
<name>A0A9P9EEN5_9PLEO</name>
<reference evidence="11" key="1">
    <citation type="journal article" date="2021" name="Nat. Commun.">
        <title>Genetic determinants of endophytism in the Arabidopsis root mycobiome.</title>
        <authorList>
            <person name="Mesny F."/>
            <person name="Miyauchi S."/>
            <person name="Thiergart T."/>
            <person name="Pickel B."/>
            <person name="Atanasova L."/>
            <person name="Karlsson M."/>
            <person name="Huettel B."/>
            <person name="Barry K.W."/>
            <person name="Haridas S."/>
            <person name="Chen C."/>
            <person name="Bauer D."/>
            <person name="Andreopoulos W."/>
            <person name="Pangilinan J."/>
            <person name="LaButti K."/>
            <person name="Riley R."/>
            <person name="Lipzen A."/>
            <person name="Clum A."/>
            <person name="Drula E."/>
            <person name="Henrissat B."/>
            <person name="Kohler A."/>
            <person name="Grigoriev I.V."/>
            <person name="Martin F.M."/>
            <person name="Hacquard S."/>
        </authorList>
    </citation>
    <scope>NUCLEOTIDE SEQUENCE</scope>
    <source>
        <strain evidence="11">MPI-CAGE-CH-0243</strain>
    </source>
</reference>
<feature type="transmembrane region" description="Helical" evidence="10">
    <location>
        <begin position="234"/>
        <end position="252"/>
    </location>
</feature>
<dbReference type="GO" id="GO:0000139">
    <property type="term" value="C:Golgi membrane"/>
    <property type="evidence" value="ECO:0007669"/>
    <property type="project" value="TreeGrafter"/>
</dbReference>
<evidence type="ECO:0000256" key="5">
    <source>
        <dbReference type="ARBA" id="ARBA00022824"/>
    </source>
</evidence>
<organism evidence="11 12">
    <name type="scientific">Dendryphion nanum</name>
    <dbReference type="NCBI Taxonomy" id="256645"/>
    <lineage>
        <taxon>Eukaryota</taxon>
        <taxon>Fungi</taxon>
        <taxon>Dikarya</taxon>
        <taxon>Ascomycota</taxon>
        <taxon>Pezizomycotina</taxon>
        <taxon>Dothideomycetes</taxon>
        <taxon>Pleosporomycetidae</taxon>
        <taxon>Pleosporales</taxon>
        <taxon>Torulaceae</taxon>
        <taxon>Dendryphion</taxon>
    </lineage>
</organism>
<proteinExistence type="predicted"/>
<dbReference type="GO" id="GO:0005459">
    <property type="term" value="F:UDP-galactose transmembrane transporter activity"/>
    <property type="evidence" value="ECO:0007669"/>
    <property type="project" value="TreeGrafter"/>
</dbReference>
<evidence type="ECO:0000256" key="8">
    <source>
        <dbReference type="ARBA" id="ARBA00041103"/>
    </source>
</evidence>
<dbReference type="GO" id="GO:0005789">
    <property type="term" value="C:endoplasmic reticulum membrane"/>
    <property type="evidence" value="ECO:0007669"/>
    <property type="project" value="UniProtKB-SubCell"/>
</dbReference>
<evidence type="ECO:0000256" key="7">
    <source>
        <dbReference type="ARBA" id="ARBA00023136"/>
    </source>
</evidence>
<feature type="transmembrane region" description="Helical" evidence="10">
    <location>
        <begin position="139"/>
        <end position="161"/>
    </location>
</feature>
<keyword evidence="6 10" id="KW-1133">Transmembrane helix</keyword>
<keyword evidence="3 11" id="KW-0762">Sugar transport</keyword>
<dbReference type="Pfam" id="PF08449">
    <property type="entry name" value="UAA"/>
    <property type="match status" value="1"/>
</dbReference>
<feature type="transmembrane region" description="Helical" evidence="10">
    <location>
        <begin position="381"/>
        <end position="400"/>
    </location>
</feature>
<feature type="transmembrane region" description="Helical" evidence="10">
    <location>
        <begin position="354"/>
        <end position="375"/>
    </location>
</feature>
<evidence type="ECO:0000313" key="11">
    <source>
        <dbReference type="EMBL" id="KAH7136057.1"/>
    </source>
</evidence>
<evidence type="ECO:0000256" key="1">
    <source>
        <dbReference type="ARBA" id="ARBA00004477"/>
    </source>
</evidence>
<feature type="transmembrane region" description="Helical" evidence="10">
    <location>
        <begin position="58"/>
        <end position="78"/>
    </location>
</feature>
<dbReference type="GO" id="GO:0005460">
    <property type="term" value="F:UDP-glucose transmembrane transporter activity"/>
    <property type="evidence" value="ECO:0007669"/>
    <property type="project" value="TreeGrafter"/>
</dbReference>
<evidence type="ECO:0000256" key="2">
    <source>
        <dbReference type="ARBA" id="ARBA00022448"/>
    </source>
</evidence>
<keyword evidence="5" id="KW-0256">Endoplasmic reticulum</keyword>
<comment type="subcellular location">
    <subcellularLocation>
        <location evidence="1">Endoplasmic reticulum membrane</location>
        <topology evidence="1">Multi-pass membrane protein</topology>
    </subcellularLocation>
</comment>
<dbReference type="InterPro" id="IPR013657">
    <property type="entry name" value="SCL35B1-4/HUT1"/>
</dbReference>
<dbReference type="OrthoDB" id="1601at2759"/>
<keyword evidence="7 10" id="KW-0472">Membrane</keyword>
<evidence type="ECO:0000256" key="10">
    <source>
        <dbReference type="SAM" id="Phobius"/>
    </source>
</evidence>
<keyword evidence="2" id="KW-0813">Transport</keyword>
<dbReference type="PANTHER" id="PTHR10778:SF10">
    <property type="entry name" value="SOLUTE CARRIER FAMILY 35 MEMBER B1"/>
    <property type="match status" value="1"/>
</dbReference>
<evidence type="ECO:0000256" key="6">
    <source>
        <dbReference type="ARBA" id="ARBA00022989"/>
    </source>
</evidence>
<feature type="transmembrane region" description="Helical" evidence="10">
    <location>
        <begin position="195"/>
        <end position="214"/>
    </location>
</feature>
<comment type="caution">
    <text evidence="11">The sequence shown here is derived from an EMBL/GenBank/DDBJ whole genome shotgun (WGS) entry which is preliminary data.</text>
</comment>
<protein>
    <recommendedName>
        <fullName evidence="8">UDP-galactose transporter homolog 1</fullName>
    </recommendedName>
</protein>
<sequence length="420" mass="45267">MARSKQPSPIRRAPSETYKQSNGNSHKLNDVIESVEHGIEKVADIHARDPVKEKEAGIVTLVLCVGGIYASFLSWAYLQERITTTSYGPKNARFTYSIFLNTIQSAFAALTGLIYLVTSAPRDPKTSARKVPAIFPSRAILGPLVLIALTQSLASPFGYASLKHIDYVTFILAKSCKLLPVMALHVTLFRKKYPLYKYLVVASVTLGVAVFTLYNPSTAKKAAKKAKSTSADANQALGLFLLGVNLLFDGLTNTVQDHIFGTFKGFTGPQMMCAQNIISTLLTVAFLLISPFIAASPAGPLLGLSPQSGGELTEALNFVTTYPTVGWDVLAFAACGAVGQVFIFHTLAHFSSLLLVTVTVTRKMLTMIVSVFAFGHSLTQTQMLGVGLVFGGIGAEAVIARREKAEKERKKREAAAGKKQ</sequence>
<gene>
    <name evidence="11" type="ORF">B0J11DRAFT_177897</name>
</gene>
<dbReference type="Proteomes" id="UP000700596">
    <property type="component" value="Unassembled WGS sequence"/>
</dbReference>
<dbReference type="PANTHER" id="PTHR10778">
    <property type="entry name" value="SOLUTE CARRIER FAMILY 35 MEMBER B"/>
    <property type="match status" value="1"/>
</dbReference>